<evidence type="ECO:0000256" key="8">
    <source>
        <dbReference type="RuleBase" id="RU361199"/>
    </source>
</evidence>
<dbReference type="FunFam" id="2.60.40.1180:FF:000015">
    <property type="entry name" value="Alpha-mannosidase"/>
    <property type="match status" value="1"/>
</dbReference>
<evidence type="ECO:0000256" key="6">
    <source>
        <dbReference type="ARBA" id="ARBA00023295"/>
    </source>
</evidence>
<dbReference type="GO" id="GO:0046872">
    <property type="term" value="F:metal ion binding"/>
    <property type="evidence" value="ECO:0007669"/>
    <property type="project" value="UniProtKB-KW"/>
</dbReference>
<comment type="similarity">
    <text evidence="1 8">Belongs to the glycosyl hydrolase 38 family.</text>
</comment>
<evidence type="ECO:0000256" key="9">
    <source>
        <dbReference type="SAM" id="Phobius"/>
    </source>
</evidence>
<name>A0A218WUG8_PUNGR</name>
<evidence type="ECO:0000256" key="3">
    <source>
        <dbReference type="ARBA" id="ARBA00022801"/>
    </source>
</evidence>
<organism evidence="11 12">
    <name type="scientific">Punica granatum</name>
    <name type="common">Pomegranate</name>
    <dbReference type="NCBI Taxonomy" id="22663"/>
    <lineage>
        <taxon>Eukaryota</taxon>
        <taxon>Viridiplantae</taxon>
        <taxon>Streptophyta</taxon>
        <taxon>Embryophyta</taxon>
        <taxon>Tracheophyta</taxon>
        <taxon>Spermatophyta</taxon>
        <taxon>Magnoliopsida</taxon>
        <taxon>eudicotyledons</taxon>
        <taxon>Gunneridae</taxon>
        <taxon>Pentapetalae</taxon>
        <taxon>rosids</taxon>
        <taxon>malvids</taxon>
        <taxon>Myrtales</taxon>
        <taxon>Lythraceae</taxon>
        <taxon>Punica</taxon>
    </lineage>
</organism>
<dbReference type="Proteomes" id="UP000197138">
    <property type="component" value="Unassembled WGS sequence"/>
</dbReference>
<dbReference type="InterPro" id="IPR011682">
    <property type="entry name" value="Glyco_hydro_38_C"/>
</dbReference>
<dbReference type="SUPFAM" id="SSF88713">
    <property type="entry name" value="Glycoside hydrolase/deacetylase"/>
    <property type="match status" value="1"/>
</dbReference>
<keyword evidence="6 8" id="KW-0326">Glycosidase</keyword>
<dbReference type="Pfam" id="PF07748">
    <property type="entry name" value="Glyco_hydro_38C"/>
    <property type="match status" value="1"/>
</dbReference>
<dbReference type="InterPro" id="IPR050843">
    <property type="entry name" value="Glycosyl_Hydrlase_38"/>
</dbReference>
<dbReference type="GO" id="GO:0006013">
    <property type="term" value="P:mannose metabolic process"/>
    <property type="evidence" value="ECO:0007669"/>
    <property type="project" value="InterPro"/>
</dbReference>
<accession>A0A218WUG8</accession>
<dbReference type="SUPFAM" id="SSF74650">
    <property type="entry name" value="Galactose mutarotase-like"/>
    <property type="match status" value="1"/>
</dbReference>
<dbReference type="SMART" id="SM00872">
    <property type="entry name" value="Alpha-mann_mid"/>
    <property type="match status" value="1"/>
</dbReference>
<dbReference type="Pfam" id="PF09261">
    <property type="entry name" value="Alpha-mann_mid"/>
    <property type="match status" value="1"/>
</dbReference>
<dbReference type="InterPro" id="IPR011013">
    <property type="entry name" value="Gal_mutarotase_sf_dom"/>
</dbReference>
<feature type="domain" description="Glycoside hydrolase family 38 central" evidence="10">
    <location>
        <begin position="323"/>
        <end position="399"/>
    </location>
</feature>
<dbReference type="InterPro" id="IPR011330">
    <property type="entry name" value="Glyco_hydro/deAcase_b/a-brl"/>
</dbReference>
<evidence type="ECO:0000256" key="7">
    <source>
        <dbReference type="ARBA" id="ARBA00060030"/>
    </source>
</evidence>
<dbReference type="InterPro" id="IPR037094">
    <property type="entry name" value="Glyco_hydro_38_cen_sf"/>
</dbReference>
<evidence type="ECO:0000313" key="11">
    <source>
        <dbReference type="EMBL" id="OWM76425.1"/>
    </source>
</evidence>
<dbReference type="FunFam" id="2.60.40.1360:FF:000001">
    <property type="entry name" value="Alpha-mannosidase"/>
    <property type="match status" value="1"/>
</dbReference>
<dbReference type="SUPFAM" id="SSF88688">
    <property type="entry name" value="Families 57/38 glycoside transferase middle domain"/>
    <property type="match status" value="1"/>
</dbReference>
<dbReference type="InterPro" id="IPR028995">
    <property type="entry name" value="Glyco_hydro_57/38_cen_sf"/>
</dbReference>
<evidence type="ECO:0000256" key="4">
    <source>
        <dbReference type="ARBA" id="ARBA00022833"/>
    </source>
</evidence>
<dbReference type="FunFam" id="1.20.1270.50:FF:000003">
    <property type="entry name" value="Alpha-mannosidase"/>
    <property type="match status" value="1"/>
</dbReference>
<dbReference type="Pfam" id="PF21260">
    <property type="entry name" value="Laman-like_dom"/>
    <property type="match status" value="1"/>
</dbReference>
<keyword evidence="9" id="KW-1133">Transmembrane helix</keyword>
<reference evidence="12" key="1">
    <citation type="journal article" date="2017" name="Plant J.">
        <title>The pomegranate (Punica granatum L.) genome and the genomics of punicalagin biosynthesis.</title>
        <authorList>
            <person name="Qin G."/>
            <person name="Xu C."/>
            <person name="Ming R."/>
            <person name="Tang H."/>
            <person name="Guyot R."/>
            <person name="Kramer E.M."/>
            <person name="Hu Y."/>
            <person name="Yi X."/>
            <person name="Qi Y."/>
            <person name="Xu X."/>
            <person name="Gao Z."/>
            <person name="Pan H."/>
            <person name="Jian J."/>
            <person name="Tian Y."/>
            <person name="Yue Z."/>
            <person name="Xu Y."/>
        </authorList>
    </citation>
    <scope>NUCLEOTIDE SEQUENCE [LARGE SCALE GENOMIC DNA]</scope>
    <source>
        <strain evidence="12">cv. Dabenzi</strain>
    </source>
</reference>
<evidence type="ECO:0000256" key="5">
    <source>
        <dbReference type="ARBA" id="ARBA00023157"/>
    </source>
</evidence>
<protein>
    <recommendedName>
        <fullName evidence="8">Alpha-mannosidase</fullName>
        <ecNumber evidence="8">3.2.1.-</ecNumber>
    </recommendedName>
</protein>
<dbReference type="Gene3D" id="3.20.110.10">
    <property type="entry name" value="Glycoside hydrolase 38, N terminal domain"/>
    <property type="match status" value="1"/>
</dbReference>
<keyword evidence="9" id="KW-0812">Transmembrane</keyword>
<dbReference type="PANTHER" id="PTHR11607">
    <property type="entry name" value="ALPHA-MANNOSIDASE"/>
    <property type="match status" value="1"/>
</dbReference>
<dbReference type="PANTHER" id="PTHR11607:SF3">
    <property type="entry name" value="LYSOSOMAL ALPHA-MANNOSIDASE"/>
    <property type="match status" value="1"/>
</dbReference>
<keyword evidence="2 8" id="KW-0479">Metal-binding</keyword>
<keyword evidence="4 8" id="KW-0862">Zinc</keyword>
<evidence type="ECO:0000313" key="12">
    <source>
        <dbReference type="Proteomes" id="UP000197138"/>
    </source>
</evidence>
<dbReference type="InterPro" id="IPR013780">
    <property type="entry name" value="Glyco_hydro_b"/>
</dbReference>
<dbReference type="GO" id="GO:0004559">
    <property type="term" value="F:alpha-mannosidase activity"/>
    <property type="evidence" value="ECO:0007669"/>
    <property type="project" value="InterPro"/>
</dbReference>
<evidence type="ECO:0000259" key="10">
    <source>
        <dbReference type="SMART" id="SM00872"/>
    </source>
</evidence>
<evidence type="ECO:0000256" key="1">
    <source>
        <dbReference type="ARBA" id="ARBA00009792"/>
    </source>
</evidence>
<sequence length="933" mass="103672">MALLNRAPSSSVVIPSPVVVVVVVAVVWNLMIGTGECKYMSYDTTSRIVPGKINVHLVPHTHNDVGWVKTVDQYYVGSNNTIKGACVQNILDSIVPALLADKNRKFIYVEQSEAVQEAVKKLVHDGQLEFVNGGMCMHDEATTHYIDIVDQTTLGHRFIKEQFSVTPRVGWQVDAFGHSAVQAYLLGAEVGFDSLFFGRIDYQDGAKRRDDKSLEFIWQASKSLGTSAQIFSGAFPKNYEPPTDNFYYEVNDESPIVQDNIKFFDYNVRDRVDEFVSAAVAQDGRVNSLYSTPSIYTSAKHAANESWPLKTEDFFPYADAINTYWTGFLSSRPALKGYVRMMSGYYLAARQLEYFNGRAEAGTGPSTDSLGDALAILQHHDAVSGTEQQHVADDYAKRLSIGHTKAEEVVAASFACLVNPSKSCKFQQDKFQQCPLLNISYCPPSEINLSSGKKVVIVVYNPLGWKREDVVRIPVVDRNVAVRDSDGQEVTSQLLPIPDATISLRSFYSAAYLGKPSDVTPKYWLAFTASVAPLGFNTYIISRGKAAISERQIVGSGLNNTLKIGSGNLQLVYSGRGGKLVQYNNSKNMVNAALEQSYCFYAGDDGFVDLQASGAYIFKPNGSYPIKHETLVPFTVFRGPVLDEVHQRINSWIYQITRVYKEKEHAEVEFAVGPIPIDDGIGKEVVTRITTTMRTNKTFYTDSNGRDFLERVRDFRKDWDLQVNQPVAGNYYPINLGIYMKDDSHELSILVDRSVGGSSIVDGQLELMVHRRLFRDDLKGIAEALNETEGDDLSDFHKPTFSGFAPSYVLPDNVALITLQELKGGTVLIWLAHLYEIGEDMDLSVTASVELKKLFPDKKISGITELNLSANQERAEMENRRLVWNVEGFRGGGEPEAKPATRGGAVDPAELVVELTPMEIRTFVLSFSSREGQ</sequence>
<dbReference type="CDD" id="cd10810">
    <property type="entry name" value="GH38N_AMII_LAM_like"/>
    <property type="match status" value="1"/>
</dbReference>
<keyword evidence="3 8" id="KW-0378">Hydrolase</keyword>
<dbReference type="InterPro" id="IPR015341">
    <property type="entry name" value="Glyco_hydro_38_cen"/>
</dbReference>
<dbReference type="Gene3D" id="2.70.98.30">
    <property type="entry name" value="Golgi alpha-mannosidase II, domain 4"/>
    <property type="match status" value="1"/>
</dbReference>
<dbReference type="AlphaFoldDB" id="A0A218WUG8"/>
<keyword evidence="9" id="KW-0472">Membrane</keyword>
<dbReference type="EC" id="3.2.1.-" evidence="8"/>
<gene>
    <name evidence="11" type="ORF">CDL15_Pgr023968</name>
</gene>
<dbReference type="Pfam" id="PF01074">
    <property type="entry name" value="Glyco_hydro_38N"/>
    <property type="match status" value="1"/>
</dbReference>
<dbReference type="InterPro" id="IPR000602">
    <property type="entry name" value="Glyco_hydro_38_N"/>
</dbReference>
<dbReference type="Gene3D" id="2.60.40.1360">
    <property type="match status" value="1"/>
</dbReference>
<dbReference type="Gene3D" id="1.20.1270.50">
    <property type="entry name" value="Glycoside hydrolase family 38, central domain"/>
    <property type="match status" value="1"/>
</dbReference>
<dbReference type="InterPro" id="IPR027291">
    <property type="entry name" value="Glyco_hydro_38_N_sf"/>
</dbReference>
<dbReference type="EMBL" id="MTKT01003206">
    <property type="protein sequence ID" value="OWM76425.1"/>
    <property type="molecule type" value="Genomic_DNA"/>
</dbReference>
<feature type="transmembrane region" description="Helical" evidence="9">
    <location>
        <begin position="12"/>
        <end position="31"/>
    </location>
</feature>
<comment type="caution">
    <text evidence="11">The sequence shown here is derived from an EMBL/GenBank/DDBJ whole genome shotgun (WGS) entry which is preliminary data.</text>
</comment>
<dbReference type="FunFam" id="1.20.1270.50:FF:000002">
    <property type="entry name" value="Alpha-mannosidase"/>
    <property type="match status" value="1"/>
</dbReference>
<evidence type="ECO:0000256" key="2">
    <source>
        <dbReference type="ARBA" id="ARBA00022723"/>
    </source>
</evidence>
<proteinExistence type="inferred from homology"/>
<comment type="function">
    <text evidence="7">Liberates mannose from p-nitrophenyl-alpha-D-mannoside in vitro.</text>
</comment>
<comment type="cofactor">
    <cofactor evidence="8">
        <name>Zn(2+)</name>
        <dbReference type="ChEBI" id="CHEBI:29105"/>
    </cofactor>
    <text evidence="8">Binds 1 zinc ion per subunit.</text>
</comment>
<keyword evidence="5" id="KW-1015">Disulfide bond</keyword>
<dbReference type="Gene3D" id="2.60.40.1180">
    <property type="entry name" value="Golgi alpha-mannosidase II"/>
    <property type="match status" value="1"/>
</dbReference>
<dbReference type="GO" id="GO:0030246">
    <property type="term" value="F:carbohydrate binding"/>
    <property type="evidence" value="ECO:0007669"/>
    <property type="project" value="InterPro"/>
</dbReference>
<dbReference type="InterPro" id="IPR048534">
    <property type="entry name" value="Man2a1-like_dom"/>
</dbReference>